<dbReference type="PROSITE" id="PS50030">
    <property type="entry name" value="UBA"/>
    <property type="match status" value="2"/>
</dbReference>
<dbReference type="InterPro" id="IPR041432">
    <property type="entry name" value="UBP13_Znf-UBP_var"/>
</dbReference>
<evidence type="ECO:0000256" key="12">
    <source>
        <dbReference type="PIRSR" id="PIRSR016308-3"/>
    </source>
</evidence>
<name>A0AAW1RJY7_9CHLO</name>
<dbReference type="InterPro" id="IPR013083">
    <property type="entry name" value="Znf_RING/FYVE/PHD"/>
</dbReference>
<dbReference type="SUPFAM" id="SSF57850">
    <property type="entry name" value="RING/U-box"/>
    <property type="match status" value="1"/>
</dbReference>
<feature type="domain" description="UBA" evidence="16">
    <location>
        <begin position="716"/>
        <end position="756"/>
    </location>
</feature>
<dbReference type="InterPro" id="IPR009060">
    <property type="entry name" value="UBA-like_sf"/>
</dbReference>
<gene>
    <name evidence="19" type="ORF">WJX81_005633</name>
</gene>
<keyword evidence="3 14" id="KW-0645">Protease</keyword>
<feature type="domain" description="UBP-type" evidence="18">
    <location>
        <begin position="168"/>
        <end position="287"/>
    </location>
</feature>
<dbReference type="EC" id="3.4.19.12" evidence="14"/>
<keyword evidence="6 13" id="KW-0863">Zinc-finger</keyword>
<dbReference type="Gene3D" id="1.10.8.10">
    <property type="entry name" value="DNA helicase RuvA subunit, C-terminal domain"/>
    <property type="match status" value="2"/>
</dbReference>
<dbReference type="InterPro" id="IPR038765">
    <property type="entry name" value="Papain-like_cys_pep_sf"/>
</dbReference>
<comment type="function">
    <text evidence="14">Recognizes and hydrolyzes the peptide bond at the C-terminal Gly of ubiquitin. Involved in the processing of poly-ubiquitin precursors as well as that of ubiquitinated proteins.</text>
</comment>
<comment type="similarity">
    <text evidence="2 14">Belongs to the peptidase C19 family.</text>
</comment>
<dbReference type="GO" id="GO:0006508">
    <property type="term" value="P:proteolysis"/>
    <property type="evidence" value="ECO:0007669"/>
    <property type="project" value="UniProtKB-KW"/>
</dbReference>
<dbReference type="AlphaFoldDB" id="A0AAW1RJY7"/>
<dbReference type="GO" id="GO:0008270">
    <property type="term" value="F:zinc ion binding"/>
    <property type="evidence" value="ECO:0007669"/>
    <property type="project" value="UniProtKB-KW"/>
</dbReference>
<keyword evidence="20" id="KW-1185">Reference proteome</keyword>
<dbReference type="InterPro" id="IPR001607">
    <property type="entry name" value="Znf_UBP"/>
</dbReference>
<dbReference type="SUPFAM" id="SSF54001">
    <property type="entry name" value="Cysteine proteinases"/>
    <property type="match status" value="1"/>
</dbReference>
<dbReference type="Gene3D" id="3.30.40.10">
    <property type="entry name" value="Zinc/RING finger domain, C3HC4 (zinc finger)"/>
    <property type="match status" value="2"/>
</dbReference>
<dbReference type="PROSITE" id="PS50271">
    <property type="entry name" value="ZF_UBP"/>
    <property type="match status" value="1"/>
</dbReference>
<dbReference type="CDD" id="cd14386">
    <property type="entry name" value="UBA2_UBP5"/>
    <property type="match status" value="1"/>
</dbReference>
<dbReference type="EMBL" id="JALJOU010000035">
    <property type="protein sequence ID" value="KAK9833552.1"/>
    <property type="molecule type" value="Genomic_DNA"/>
</dbReference>
<keyword evidence="5" id="KW-0677">Repeat</keyword>
<dbReference type="Pfam" id="PF17807">
    <property type="entry name" value="zf-UBP_var"/>
    <property type="match status" value="1"/>
</dbReference>
<feature type="domain" description="UBA" evidence="16">
    <location>
        <begin position="644"/>
        <end position="685"/>
    </location>
</feature>
<dbReference type="InterPro" id="IPR015940">
    <property type="entry name" value="UBA"/>
</dbReference>
<proteinExistence type="inferred from homology"/>
<dbReference type="Proteomes" id="UP001445335">
    <property type="component" value="Unassembled WGS sequence"/>
</dbReference>
<evidence type="ECO:0000256" key="5">
    <source>
        <dbReference type="ARBA" id="ARBA00022737"/>
    </source>
</evidence>
<feature type="active site" description="Nucleophile" evidence="11">
    <location>
        <position position="338"/>
    </location>
</feature>
<feature type="region of interest" description="Disordered" evidence="15">
    <location>
        <begin position="397"/>
        <end position="420"/>
    </location>
</feature>
<keyword evidence="4 12" id="KW-0479">Metal-binding</keyword>
<dbReference type="GO" id="GO:0016579">
    <property type="term" value="P:protein deubiquitination"/>
    <property type="evidence" value="ECO:0007669"/>
    <property type="project" value="InterPro"/>
</dbReference>
<evidence type="ECO:0000256" key="14">
    <source>
        <dbReference type="RuleBase" id="RU366025"/>
    </source>
</evidence>
<evidence type="ECO:0000256" key="1">
    <source>
        <dbReference type="ARBA" id="ARBA00000707"/>
    </source>
</evidence>
<comment type="catalytic activity">
    <reaction evidence="1 14">
        <text>Thiol-dependent hydrolysis of ester, thioester, amide, peptide and isopeptide bonds formed by the C-terminal Gly of ubiquitin (a 76-residue protein attached to proteins as an intracellular targeting signal).</text>
        <dbReference type="EC" id="3.4.19.12"/>
    </reaction>
</comment>
<evidence type="ECO:0000259" key="16">
    <source>
        <dbReference type="PROSITE" id="PS50030"/>
    </source>
</evidence>
<protein>
    <recommendedName>
        <fullName evidence="14">Ubiquitin carboxyl-terminal hydrolase</fullName>
        <ecNumber evidence="14">3.4.19.12</ecNumber>
    </recommendedName>
</protein>
<reference evidence="19 20" key="1">
    <citation type="journal article" date="2024" name="Nat. Commun.">
        <title>Phylogenomics reveals the evolutionary origins of lichenization in chlorophyte algae.</title>
        <authorList>
            <person name="Puginier C."/>
            <person name="Libourel C."/>
            <person name="Otte J."/>
            <person name="Skaloud P."/>
            <person name="Haon M."/>
            <person name="Grisel S."/>
            <person name="Petersen M."/>
            <person name="Berrin J.G."/>
            <person name="Delaux P.M."/>
            <person name="Dal Grande F."/>
            <person name="Keller J."/>
        </authorList>
    </citation>
    <scope>NUCLEOTIDE SEQUENCE [LARGE SCALE GENOMIC DNA]</scope>
    <source>
        <strain evidence="19 20">SAG 245.80</strain>
    </source>
</reference>
<dbReference type="GO" id="GO:0004843">
    <property type="term" value="F:cysteine-type deubiquitinase activity"/>
    <property type="evidence" value="ECO:0007669"/>
    <property type="project" value="UniProtKB-UniRule"/>
</dbReference>
<dbReference type="PANTHER" id="PTHR21646:SF10">
    <property type="entry name" value="UBIQUITIN CARBOXYL-TERMINAL HYDROLASE 14"/>
    <property type="match status" value="1"/>
</dbReference>
<feature type="domain" description="USP" evidence="17">
    <location>
        <begin position="329"/>
        <end position="864"/>
    </location>
</feature>
<evidence type="ECO:0000256" key="3">
    <source>
        <dbReference type="ARBA" id="ARBA00022670"/>
    </source>
</evidence>
<evidence type="ECO:0000259" key="18">
    <source>
        <dbReference type="PROSITE" id="PS50271"/>
    </source>
</evidence>
<evidence type="ECO:0000256" key="8">
    <source>
        <dbReference type="ARBA" id="ARBA00022801"/>
    </source>
</evidence>
<feature type="active site" description="Proton acceptor" evidence="11">
    <location>
        <position position="826"/>
    </location>
</feature>
<keyword evidence="10 12" id="KW-0862">Zinc</keyword>
<dbReference type="Pfam" id="PF00443">
    <property type="entry name" value="UCH"/>
    <property type="match status" value="1"/>
</dbReference>
<dbReference type="InterPro" id="IPR018200">
    <property type="entry name" value="USP_CS"/>
</dbReference>
<evidence type="ECO:0000256" key="2">
    <source>
        <dbReference type="ARBA" id="ARBA00009085"/>
    </source>
</evidence>
<evidence type="ECO:0000313" key="19">
    <source>
        <dbReference type="EMBL" id="KAK9833552.1"/>
    </source>
</evidence>
<keyword evidence="8 14" id="KW-0378">Hydrolase</keyword>
<organism evidence="19 20">
    <name type="scientific">Elliptochloris bilobata</name>
    <dbReference type="NCBI Taxonomy" id="381761"/>
    <lineage>
        <taxon>Eukaryota</taxon>
        <taxon>Viridiplantae</taxon>
        <taxon>Chlorophyta</taxon>
        <taxon>core chlorophytes</taxon>
        <taxon>Trebouxiophyceae</taxon>
        <taxon>Trebouxiophyceae incertae sedis</taxon>
        <taxon>Elliptochloris clade</taxon>
        <taxon>Elliptochloris</taxon>
    </lineage>
</organism>
<dbReference type="InterPro" id="IPR001394">
    <property type="entry name" value="Peptidase_C19_UCH"/>
</dbReference>
<dbReference type="Gene3D" id="3.90.70.10">
    <property type="entry name" value="Cysteine proteinases"/>
    <property type="match status" value="2"/>
</dbReference>
<dbReference type="SMART" id="SM00290">
    <property type="entry name" value="ZnF_UBP"/>
    <property type="match status" value="1"/>
</dbReference>
<feature type="compositionally biased region" description="Low complexity" evidence="15">
    <location>
        <begin position="401"/>
        <end position="418"/>
    </location>
</feature>
<dbReference type="PROSITE" id="PS00972">
    <property type="entry name" value="USP_1"/>
    <property type="match status" value="1"/>
</dbReference>
<dbReference type="Pfam" id="PF00627">
    <property type="entry name" value="UBA"/>
    <property type="match status" value="1"/>
</dbReference>
<dbReference type="SMART" id="SM00165">
    <property type="entry name" value="UBA"/>
    <property type="match status" value="2"/>
</dbReference>
<dbReference type="InterPro" id="IPR050185">
    <property type="entry name" value="Ub_carboxyl-term_hydrolase"/>
</dbReference>
<dbReference type="PIRSF" id="PIRSF016308">
    <property type="entry name" value="UBP"/>
    <property type="match status" value="1"/>
</dbReference>
<dbReference type="InterPro" id="IPR016652">
    <property type="entry name" value="Ubiquitinyl_hydrolase"/>
</dbReference>
<accession>A0AAW1RJY7</accession>
<feature type="binding site" evidence="12">
    <location>
        <position position="199"/>
    </location>
    <ligand>
        <name>Zn(2+)</name>
        <dbReference type="ChEBI" id="CHEBI:29105"/>
    </ligand>
</feature>
<keyword evidence="9 14" id="KW-0788">Thiol protease</keyword>
<dbReference type="PROSITE" id="PS00973">
    <property type="entry name" value="USP_2"/>
    <property type="match status" value="1"/>
</dbReference>
<comment type="caution">
    <text evidence="19">The sequence shown here is derived from an EMBL/GenBank/DDBJ whole genome shotgun (WGS) entry which is preliminary data.</text>
</comment>
<sequence length="873" mass="92610">MAEVRTLEVVRAAMRASPPRVPGPVDRVYKDECAFSFDTPLSPGGLFVNLASWQAYGTTYVELDHQRTGCRLYLHEQWTRVPLTEAERADVDVRPEKLALGGAGGFQVDAEQWTVQKAAELVVLPESVTVALPCPDLPEVVLAAIAAVQAHDSAATLDKVAVWEEDRRVSRYAAALPQLPEGLGRWGRQVPADPAKWACDETGVTENLWLNLSTGFIGSGRQNWDGSGGNGAAMRHYEATGRRYPLAVKLGTITPHSADVYSYAPDEDDMVLDPGLADHLAHWGINVASLQKTEKTMAELQIDLNMSFEFDRITEAGAALQPLSGPGYVGLYNLGNSCYMNSVLQALWSVPAVRARYGPAAAPGIFRSAPPDPASDLVTQMAKLGVALMEARTGAPPLLPPGAAAPAAPGGPANGAEPMQSDAATHAHAFKSLVGRGHPEYSSSRQQDAEEYLRYLLDLLKAAEQAAGTRLVPGPPTAAAFAFDTEDRVQCTETGRLSYRRTHDNYVLGLSIPLEAAVNKDVLEGFQEREAKRARLRDEQAAAYIGAAGPPDGGAPNGGISVVSSDSQEERVLPRVPFGACLERWAEEGTVEDYDSIAAGHKTRALRRTRLATFPPFLLVQLRRYHVAEDWTPKKLEAPPALTEPDPETVAALVGMGFSENGSKRAALATQNGGTEASMEWVLAHMEDADFNDPLPLSPALVAPASSAPDQASAPAPSPESLAMLESMGFSQKEAAAALQACSGSLERAADWLFSHAGDLAAAVAAMDQPPAAAGAASVAASAADASAAAADGPGAAGAHAADDGEGRYELLGFVSHMGASTACGHYVVHLRRGERWVIFNDDKVAVSADPPRELGYLYVFRRTDVALPDAAV</sequence>
<evidence type="ECO:0000259" key="17">
    <source>
        <dbReference type="PROSITE" id="PS50235"/>
    </source>
</evidence>
<evidence type="ECO:0000256" key="11">
    <source>
        <dbReference type="PIRSR" id="PIRSR016308-1"/>
    </source>
</evidence>
<evidence type="ECO:0000256" key="9">
    <source>
        <dbReference type="ARBA" id="ARBA00022807"/>
    </source>
</evidence>
<evidence type="ECO:0000256" key="4">
    <source>
        <dbReference type="ARBA" id="ARBA00022723"/>
    </source>
</evidence>
<evidence type="ECO:0000256" key="15">
    <source>
        <dbReference type="SAM" id="MobiDB-lite"/>
    </source>
</evidence>
<evidence type="ECO:0000256" key="6">
    <source>
        <dbReference type="ARBA" id="ARBA00022771"/>
    </source>
</evidence>
<evidence type="ECO:0000313" key="20">
    <source>
        <dbReference type="Proteomes" id="UP001445335"/>
    </source>
</evidence>
<keyword evidence="7 14" id="KW-0833">Ubl conjugation pathway</keyword>
<dbReference type="PROSITE" id="PS50235">
    <property type="entry name" value="USP_3"/>
    <property type="match status" value="1"/>
</dbReference>
<dbReference type="PANTHER" id="PTHR21646">
    <property type="entry name" value="UBIQUITIN CARBOXYL-TERMINAL HYDROLASE"/>
    <property type="match status" value="1"/>
</dbReference>
<dbReference type="SUPFAM" id="SSF46934">
    <property type="entry name" value="UBA-like"/>
    <property type="match status" value="1"/>
</dbReference>
<dbReference type="Pfam" id="PF02148">
    <property type="entry name" value="zf-UBP"/>
    <property type="match status" value="1"/>
</dbReference>
<evidence type="ECO:0000256" key="10">
    <source>
        <dbReference type="ARBA" id="ARBA00022833"/>
    </source>
</evidence>
<evidence type="ECO:0000256" key="13">
    <source>
        <dbReference type="PROSITE-ProRule" id="PRU00502"/>
    </source>
</evidence>
<dbReference type="InterPro" id="IPR028889">
    <property type="entry name" value="USP"/>
</dbReference>
<evidence type="ECO:0000256" key="7">
    <source>
        <dbReference type="ARBA" id="ARBA00022786"/>
    </source>
</evidence>